<evidence type="ECO:0000256" key="1">
    <source>
        <dbReference type="SAM" id="Phobius"/>
    </source>
</evidence>
<keyword evidence="1" id="KW-0472">Membrane</keyword>
<dbReference type="AlphaFoldDB" id="A0A022QCP3"/>
<organism evidence="2 3">
    <name type="scientific">Erythranthe guttata</name>
    <name type="common">Yellow monkey flower</name>
    <name type="synonym">Mimulus guttatus</name>
    <dbReference type="NCBI Taxonomy" id="4155"/>
    <lineage>
        <taxon>Eukaryota</taxon>
        <taxon>Viridiplantae</taxon>
        <taxon>Streptophyta</taxon>
        <taxon>Embryophyta</taxon>
        <taxon>Tracheophyta</taxon>
        <taxon>Spermatophyta</taxon>
        <taxon>Magnoliopsida</taxon>
        <taxon>eudicotyledons</taxon>
        <taxon>Gunneridae</taxon>
        <taxon>Pentapetalae</taxon>
        <taxon>asterids</taxon>
        <taxon>lamiids</taxon>
        <taxon>Lamiales</taxon>
        <taxon>Phrymaceae</taxon>
        <taxon>Erythranthe</taxon>
    </lineage>
</organism>
<dbReference type="STRING" id="4155.A0A022QCP3"/>
<reference evidence="2 3" key="1">
    <citation type="journal article" date="2013" name="Proc. Natl. Acad. Sci. U.S.A.">
        <title>Fine-scale variation in meiotic recombination in Mimulus inferred from population shotgun sequencing.</title>
        <authorList>
            <person name="Hellsten U."/>
            <person name="Wright K.M."/>
            <person name="Jenkins J."/>
            <person name="Shu S."/>
            <person name="Yuan Y."/>
            <person name="Wessler S.R."/>
            <person name="Schmutz J."/>
            <person name="Willis J.H."/>
            <person name="Rokhsar D.S."/>
        </authorList>
    </citation>
    <scope>NUCLEOTIDE SEQUENCE [LARGE SCALE GENOMIC DNA]</scope>
    <source>
        <strain evidence="3">cv. DUN x IM62</strain>
    </source>
</reference>
<proteinExistence type="predicted"/>
<dbReference type="PANTHER" id="PTHR32175:SF26">
    <property type="entry name" value="PROTEIN, PUTATIVE, EXPRESSED-RELATED"/>
    <property type="match status" value="1"/>
</dbReference>
<feature type="non-terminal residue" evidence="2">
    <location>
        <position position="229"/>
    </location>
</feature>
<keyword evidence="1" id="KW-0812">Transmembrane</keyword>
<dbReference type="PANTHER" id="PTHR32175">
    <property type="entry name" value="PROTEIN, PUTATIVE, EXPRESSED-RELATED"/>
    <property type="match status" value="1"/>
</dbReference>
<feature type="non-terminal residue" evidence="2">
    <location>
        <position position="1"/>
    </location>
</feature>
<dbReference type="EMBL" id="KI632002">
    <property type="protein sequence ID" value="EYU25399.1"/>
    <property type="molecule type" value="Genomic_DNA"/>
</dbReference>
<accession>A0A022QCP3</accession>
<sequence>ELVTKSSRRSPLILRMVILLFSMICGLYIFSFCIDQTNLFTQININPLRIQTIDRRNRPCRNISIQEHDIPFVHFPNPHTFSRQECACNPVRYFAIISMQRSGSGWFETLLNSHMNLSSNGEIFGPRNRRNNVSVIFDTLDRVYNLDWLSSSAKNECSAAVGFKWMLNQGLMEFHEDIVDYFNKRGVNVIFLFRRNILRRMVSLIANAYDKDAKLLNGTHKSHVHSPHE</sequence>
<dbReference type="InterPro" id="IPR052796">
    <property type="entry name" value="Nod_factor_sulfotransferase"/>
</dbReference>
<feature type="transmembrane region" description="Helical" evidence="1">
    <location>
        <begin position="12"/>
        <end position="30"/>
    </location>
</feature>
<evidence type="ECO:0000313" key="3">
    <source>
        <dbReference type="Proteomes" id="UP000030748"/>
    </source>
</evidence>
<dbReference type="InterPro" id="IPR027417">
    <property type="entry name" value="P-loop_NTPase"/>
</dbReference>
<evidence type="ECO:0000313" key="2">
    <source>
        <dbReference type="EMBL" id="EYU25399.1"/>
    </source>
</evidence>
<keyword evidence="1" id="KW-1133">Transmembrane helix</keyword>
<protein>
    <recommendedName>
        <fullName evidence="4">Sulfotransferase</fullName>
    </recommendedName>
</protein>
<dbReference type="SUPFAM" id="SSF52540">
    <property type="entry name" value="P-loop containing nucleoside triphosphate hydrolases"/>
    <property type="match status" value="1"/>
</dbReference>
<dbReference type="eggNOG" id="ENOG502QQY1">
    <property type="taxonomic scope" value="Eukaryota"/>
</dbReference>
<keyword evidence="3" id="KW-1185">Reference proteome</keyword>
<dbReference type="Proteomes" id="UP000030748">
    <property type="component" value="Unassembled WGS sequence"/>
</dbReference>
<dbReference type="Gene3D" id="3.40.50.300">
    <property type="entry name" value="P-loop containing nucleotide triphosphate hydrolases"/>
    <property type="match status" value="1"/>
</dbReference>
<gene>
    <name evidence="2" type="ORF">MIMGU_mgv1a0241821mg</name>
</gene>
<evidence type="ECO:0008006" key="4">
    <source>
        <dbReference type="Google" id="ProtNLM"/>
    </source>
</evidence>
<name>A0A022QCP3_ERYGU</name>